<evidence type="ECO:0000313" key="4">
    <source>
        <dbReference type="Proteomes" id="UP001431449"/>
    </source>
</evidence>
<dbReference type="InterPro" id="IPR001623">
    <property type="entry name" value="DnaJ_domain"/>
</dbReference>
<dbReference type="Proteomes" id="UP001431449">
    <property type="component" value="Unassembled WGS sequence"/>
</dbReference>
<protein>
    <submittedName>
        <fullName evidence="3">J domain-containing protein</fullName>
    </submittedName>
</protein>
<reference evidence="3" key="1">
    <citation type="submission" date="2022-04" db="EMBL/GenBank/DDBJ databases">
        <title>Lysobacter sp. CAU 1642 isolated from sea sand.</title>
        <authorList>
            <person name="Kim W."/>
        </authorList>
    </citation>
    <scope>NUCLEOTIDE SEQUENCE</scope>
    <source>
        <strain evidence="3">CAU 1642</strain>
    </source>
</reference>
<evidence type="ECO:0000256" key="2">
    <source>
        <dbReference type="SAM" id="MobiDB-lite"/>
    </source>
</evidence>
<proteinExistence type="predicted"/>
<accession>A0ABT0GHI7</accession>
<dbReference type="Gene3D" id="1.10.287.110">
    <property type="entry name" value="DnaJ domain"/>
    <property type="match status" value="1"/>
</dbReference>
<sequence length="232" mass="25139">MPVSPDYLADYRTLDCAPGCTVAELERAWRHALSRHHPDRAEPGRHSEAALRTQALNTAYRRLRSFADQHGRLPGSAGPAAVKVEARPQPGARPAEAVPEAPAARSPRRSWLAVTAVCLVLGASWLLQPGPELAKRSVETSTGPAPTTAAALVAGAPLELDSSASEVRARIGRPPLRRVTGFDSEVWEYGPSMVALRDDRVVDWYNSPLRPLPFPSERPENAGAINEPLSRR</sequence>
<evidence type="ECO:0000313" key="3">
    <source>
        <dbReference type="EMBL" id="MCK7593995.1"/>
    </source>
</evidence>
<name>A0ABT0GHI7_9GAMM</name>
<keyword evidence="4" id="KW-1185">Reference proteome</keyword>
<evidence type="ECO:0000256" key="1">
    <source>
        <dbReference type="ARBA" id="ARBA00023186"/>
    </source>
</evidence>
<dbReference type="RefSeq" id="WP_248208816.1">
    <property type="nucleotide sequence ID" value="NZ_JALNMH010000007.1"/>
</dbReference>
<feature type="compositionally biased region" description="Low complexity" evidence="2">
    <location>
        <begin position="92"/>
        <end position="105"/>
    </location>
</feature>
<comment type="caution">
    <text evidence="3">The sequence shown here is derived from an EMBL/GenBank/DDBJ whole genome shotgun (WGS) entry which is preliminary data.</text>
</comment>
<gene>
    <name evidence="3" type="ORF">M0G41_09955</name>
</gene>
<dbReference type="CDD" id="cd06257">
    <property type="entry name" value="DnaJ"/>
    <property type="match status" value="1"/>
</dbReference>
<dbReference type="SUPFAM" id="SSF46565">
    <property type="entry name" value="Chaperone J-domain"/>
    <property type="match status" value="1"/>
</dbReference>
<feature type="region of interest" description="Disordered" evidence="2">
    <location>
        <begin position="213"/>
        <end position="232"/>
    </location>
</feature>
<dbReference type="InterPro" id="IPR036869">
    <property type="entry name" value="J_dom_sf"/>
</dbReference>
<keyword evidence="1" id="KW-0143">Chaperone</keyword>
<feature type="region of interest" description="Disordered" evidence="2">
    <location>
        <begin position="86"/>
        <end position="105"/>
    </location>
</feature>
<dbReference type="EMBL" id="JALNMH010000007">
    <property type="protein sequence ID" value="MCK7593995.1"/>
    <property type="molecule type" value="Genomic_DNA"/>
</dbReference>
<organism evidence="3 4">
    <name type="scientific">Pseudomarimonas salicorniae</name>
    <dbReference type="NCBI Taxonomy" id="2933270"/>
    <lineage>
        <taxon>Bacteria</taxon>
        <taxon>Pseudomonadati</taxon>
        <taxon>Pseudomonadota</taxon>
        <taxon>Gammaproteobacteria</taxon>
        <taxon>Lysobacterales</taxon>
        <taxon>Lysobacteraceae</taxon>
        <taxon>Pseudomarimonas</taxon>
    </lineage>
</organism>